<dbReference type="RefSeq" id="WP_326072753.1">
    <property type="nucleotide sequence ID" value="NZ_JARLKY010000034.1"/>
</dbReference>
<feature type="chain" id="PRO_5046001459" evidence="2">
    <location>
        <begin position="29"/>
        <end position="427"/>
    </location>
</feature>
<dbReference type="PANTHER" id="PTHR10963">
    <property type="entry name" value="GLYCOSYL HYDROLASE-RELATED"/>
    <property type="match status" value="1"/>
</dbReference>
<dbReference type="Gene3D" id="2.80.10.50">
    <property type="match status" value="1"/>
</dbReference>
<dbReference type="Pfam" id="PF00722">
    <property type="entry name" value="Glyco_hydro_16"/>
    <property type="match status" value="1"/>
</dbReference>
<organism evidence="4 5">
    <name type="scientific">Paenibacillus alba</name>
    <dbReference type="NCBI Taxonomy" id="1197127"/>
    <lineage>
        <taxon>Bacteria</taxon>
        <taxon>Bacillati</taxon>
        <taxon>Bacillota</taxon>
        <taxon>Bacilli</taxon>
        <taxon>Bacillales</taxon>
        <taxon>Paenibacillaceae</taxon>
        <taxon>Paenibacillus</taxon>
    </lineage>
</organism>
<dbReference type="InterPro" id="IPR000757">
    <property type="entry name" value="Beta-glucanase-like"/>
</dbReference>
<feature type="signal peptide" evidence="2">
    <location>
        <begin position="1"/>
        <end position="28"/>
    </location>
</feature>
<dbReference type="Gene3D" id="2.60.120.200">
    <property type="match status" value="1"/>
</dbReference>
<accession>A0ABU6G2Y4</accession>
<evidence type="ECO:0000256" key="1">
    <source>
        <dbReference type="ARBA" id="ARBA00006865"/>
    </source>
</evidence>
<dbReference type="SUPFAM" id="SSF49899">
    <property type="entry name" value="Concanavalin A-like lectins/glucanases"/>
    <property type="match status" value="1"/>
</dbReference>
<evidence type="ECO:0000313" key="5">
    <source>
        <dbReference type="Proteomes" id="UP001338137"/>
    </source>
</evidence>
<feature type="domain" description="GH16" evidence="3">
    <location>
        <begin position="29"/>
        <end position="294"/>
    </location>
</feature>
<dbReference type="PROSITE" id="PS51762">
    <property type="entry name" value="GH16_2"/>
    <property type="match status" value="1"/>
</dbReference>
<keyword evidence="2" id="KW-0732">Signal</keyword>
<dbReference type="EMBL" id="JARLKY010000034">
    <property type="protein sequence ID" value="MEC0228532.1"/>
    <property type="molecule type" value="Genomic_DNA"/>
</dbReference>
<name>A0ABU6G2Y4_9BACL</name>
<dbReference type="PANTHER" id="PTHR10963:SF55">
    <property type="entry name" value="GLYCOSIDE HYDROLASE FAMILY 16 PROTEIN"/>
    <property type="match status" value="1"/>
</dbReference>
<protein>
    <submittedName>
        <fullName evidence="4">Family 16 glycosylhydrolase</fullName>
    </submittedName>
</protein>
<dbReference type="InterPro" id="IPR050546">
    <property type="entry name" value="Glycosyl_Hydrlase_16"/>
</dbReference>
<dbReference type="Proteomes" id="UP001338137">
    <property type="component" value="Unassembled WGS sequence"/>
</dbReference>
<dbReference type="InterPro" id="IPR013320">
    <property type="entry name" value="ConA-like_dom_sf"/>
</dbReference>
<comment type="similarity">
    <text evidence="1">Belongs to the glycosyl hydrolase 16 family.</text>
</comment>
<dbReference type="CDD" id="cd23432">
    <property type="entry name" value="beta-trefoil_Ricin_EndoBetaGal-like"/>
    <property type="match status" value="1"/>
</dbReference>
<keyword evidence="5" id="KW-1185">Reference proteome</keyword>
<evidence type="ECO:0000256" key="2">
    <source>
        <dbReference type="SAM" id="SignalP"/>
    </source>
</evidence>
<sequence>MMLQFKKVLRLSLVLSFLLAMLAPQVFAADFPANPTTKTGYSLDFQEEFNSPTLDTNKWLPYYLPHWTSDKSKAAARYTIENGSLVERIDADTPAWNPSYDSTVKISSIQSYEKDWWHRFNSSMPNDHHEPTFNGYSTKYGYFEIRAKFSNVGGGGHQAWWMVGTQDDQDANGNTAKNDEIDIIESFFSKPQTWRIATYGWGDPNFSTNWILNEDPVPSGSPTTEYHVYAMEWTPTSLKFYYDNQLYKTINQAPQNPMGMILGIYTDAGSGVHNATFPKQWNVDYVRVWKKDGGYPEPYYRFKNHQTGEYMHIEQQAGKVQYGTVPATYWSSQWTKEMTADGYIRFKNRWTGNYMIAGASGNVEYSNAAETDTTSNWTEEVVSGYKRYKNRANGQYMHTEGLTGYVQTGSVPATYWTSQWAEEVAPN</sequence>
<dbReference type="SUPFAM" id="SSF50370">
    <property type="entry name" value="Ricin B-like lectins"/>
    <property type="match status" value="1"/>
</dbReference>
<gene>
    <name evidence="4" type="ORF">P4I72_15510</name>
</gene>
<proteinExistence type="inferred from homology"/>
<evidence type="ECO:0000313" key="4">
    <source>
        <dbReference type="EMBL" id="MEC0228532.1"/>
    </source>
</evidence>
<evidence type="ECO:0000259" key="3">
    <source>
        <dbReference type="PROSITE" id="PS51762"/>
    </source>
</evidence>
<dbReference type="CDD" id="cd00413">
    <property type="entry name" value="Glyco_hydrolase_16"/>
    <property type="match status" value="1"/>
</dbReference>
<reference evidence="4 5" key="1">
    <citation type="submission" date="2023-03" db="EMBL/GenBank/DDBJ databases">
        <title>Bacillus Genome Sequencing.</title>
        <authorList>
            <person name="Dunlap C."/>
        </authorList>
    </citation>
    <scope>NUCLEOTIDE SEQUENCE [LARGE SCALE GENOMIC DNA]</scope>
    <source>
        <strain evidence="4 5">BD-533</strain>
    </source>
</reference>
<comment type="caution">
    <text evidence="4">The sequence shown here is derived from an EMBL/GenBank/DDBJ whole genome shotgun (WGS) entry which is preliminary data.</text>
</comment>
<dbReference type="InterPro" id="IPR035992">
    <property type="entry name" value="Ricin_B-like_lectins"/>
</dbReference>